<dbReference type="Gene3D" id="1.10.10.2840">
    <property type="entry name" value="PucR C-terminal helix-turn-helix domain"/>
    <property type="match status" value="1"/>
</dbReference>
<evidence type="ECO:0000313" key="3">
    <source>
        <dbReference type="Proteomes" id="UP000523087"/>
    </source>
</evidence>
<comment type="caution">
    <text evidence="2">The sequence shown here is derived from an EMBL/GenBank/DDBJ whole genome shotgun (WGS) entry which is preliminary data.</text>
</comment>
<name>A0A7W0BYB3_9BACL</name>
<evidence type="ECO:0000259" key="1">
    <source>
        <dbReference type="Pfam" id="PF13556"/>
    </source>
</evidence>
<organism evidence="2 3">
    <name type="scientific">Thermaerobacillus caldiproteolyticus</name>
    <dbReference type="NCBI Taxonomy" id="247480"/>
    <lineage>
        <taxon>Bacteria</taxon>
        <taxon>Bacillati</taxon>
        <taxon>Bacillota</taxon>
        <taxon>Bacilli</taxon>
        <taxon>Bacillales</taxon>
        <taxon>Anoxybacillaceae</taxon>
        <taxon>Thermaerobacillus</taxon>
    </lineage>
</organism>
<sequence>MIEQLQSHYRDAMVINIDPKNREDYEWFYTKTGDQIGILKHVLTEREKQLLSIFLTPLPNHDLFMTREELAWYRFIVHGDSTQLNLLSEHAPFYRFIQFHIKQTTVDKDDFREAVKGLFRENVIIIWEQNHRGTIIENKYDQTDHDVPFAEMIDTLSSDFYITLHVFIGQIYRFDENLLHLFRLEKQYFQLSQTYIPKQTVYTIEDIIPILFIHQHPEFEKIKPSLQFLNTIDKELLDTVKVFLQCNLNVSLAAKKLYMHRNSLQYRIDKFIEKTGIDIKHFKGAVAVYLAILINEYTDR</sequence>
<dbReference type="Proteomes" id="UP000523087">
    <property type="component" value="Unassembled WGS sequence"/>
</dbReference>
<proteinExistence type="predicted"/>
<dbReference type="PANTHER" id="PTHR33744:SF15">
    <property type="entry name" value="CARBOHYDRATE DIACID REGULATOR"/>
    <property type="match status" value="1"/>
</dbReference>
<dbReference type="RefSeq" id="WP_181555649.1">
    <property type="nucleotide sequence ID" value="NZ_CP064060.1"/>
</dbReference>
<dbReference type="PANTHER" id="PTHR33744">
    <property type="entry name" value="CARBOHYDRATE DIACID REGULATOR"/>
    <property type="match status" value="1"/>
</dbReference>
<reference evidence="2 3" key="1">
    <citation type="submission" date="2020-07" db="EMBL/GenBank/DDBJ databases">
        <title>Genomic Encyclopedia of Type Strains, Phase IV (KMG-IV): sequencing the most valuable type-strain genomes for metagenomic binning, comparative biology and taxonomic classification.</title>
        <authorList>
            <person name="Goeker M."/>
        </authorList>
    </citation>
    <scope>NUCLEOTIDE SEQUENCE [LARGE SCALE GENOMIC DNA]</scope>
    <source>
        <strain evidence="2 3">DSM 15730</strain>
    </source>
</reference>
<dbReference type="InterPro" id="IPR042070">
    <property type="entry name" value="PucR_C-HTH_sf"/>
</dbReference>
<dbReference type="Pfam" id="PF13556">
    <property type="entry name" value="HTH_30"/>
    <property type="match status" value="1"/>
</dbReference>
<protein>
    <recommendedName>
        <fullName evidence="1">PucR C-terminal helix-turn-helix domain-containing protein</fullName>
    </recommendedName>
</protein>
<gene>
    <name evidence="2" type="ORF">HNR31_001549</name>
</gene>
<dbReference type="EMBL" id="JACDUT010000004">
    <property type="protein sequence ID" value="MBA2874778.1"/>
    <property type="molecule type" value="Genomic_DNA"/>
</dbReference>
<evidence type="ECO:0000313" key="2">
    <source>
        <dbReference type="EMBL" id="MBA2874778.1"/>
    </source>
</evidence>
<dbReference type="InterPro" id="IPR009057">
    <property type="entry name" value="Homeodomain-like_sf"/>
</dbReference>
<accession>A0A7W0BYB3</accession>
<dbReference type="SUPFAM" id="SSF46689">
    <property type="entry name" value="Homeodomain-like"/>
    <property type="match status" value="1"/>
</dbReference>
<feature type="domain" description="PucR C-terminal helix-turn-helix" evidence="1">
    <location>
        <begin position="236"/>
        <end position="294"/>
    </location>
</feature>
<keyword evidence="3" id="KW-1185">Reference proteome</keyword>
<dbReference type="InterPro" id="IPR051448">
    <property type="entry name" value="CdaR-like_regulators"/>
</dbReference>
<dbReference type="AlphaFoldDB" id="A0A7W0BYB3"/>
<dbReference type="InterPro" id="IPR025736">
    <property type="entry name" value="PucR_C-HTH_dom"/>
</dbReference>